<proteinExistence type="predicted"/>
<dbReference type="PANTHER" id="PTHR30489">
    <property type="entry name" value="LIPOPROTEIN-RELEASING SYSTEM TRANSMEMBRANE PROTEIN LOLE"/>
    <property type="match status" value="1"/>
</dbReference>
<keyword evidence="4" id="KW-1185">Reference proteome</keyword>
<accession>A0ABY0IHB5</accession>
<feature type="transmembrane region" description="Helical" evidence="1">
    <location>
        <begin position="259"/>
        <end position="282"/>
    </location>
</feature>
<organism evidence="3 4">
    <name type="scientific">Halobacteriovorax vibrionivorans</name>
    <dbReference type="NCBI Taxonomy" id="2152716"/>
    <lineage>
        <taxon>Bacteria</taxon>
        <taxon>Pseudomonadati</taxon>
        <taxon>Bdellovibrionota</taxon>
        <taxon>Bacteriovoracia</taxon>
        <taxon>Bacteriovoracales</taxon>
        <taxon>Halobacteriovoraceae</taxon>
        <taxon>Halobacteriovorax</taxon>
    </lineage>
</organism>
<keyword evidence="1" id="KW-1133">Transmembrane helix</keyword>
<dbReference type="Proteomes" id="UP000443582">
    <property type="component" value="Unassembled WGS sequence"/>
</dbReference>
<name>A0ABY0IHB5_9BACT</name>
<dbReference type="RefSeq" id="WP_115361908.1">
    <property type="nucleotide sequence ID" value="NZ_QDKL01000002.1"/>
</dbReference>
<feature type="domain" description="MacB-like periplasmic core" evidence="2">
    <location>
        <begin position="27"/>
        <end position="214"/>
    </location>
</feature>
<evidence type="ECO:0000256" key="1">
    <source>
        <dbReference type="SAM" id="Phobius"/>
    </source>
</evidence>
<feature type="transmembrane region" description="Helical" evidence="1">
    <location>
        <begin position="354"/>
        <end position="380"/>
    </location>
</feature>
<evidence type="ECO:0000313" key="4">
    <source>
        <dbReference type="Proteomes" id="UP000443582"/>
    </source>
</evidence>
<comment type="caution">
    <text evidence="3">The sequence shown here is derived from an EMBL/GenBank/DDBJ whole genome shotgun (WGS) entry which is preliminary data.</text>
</comment>
<dbReference type="InterPro" id="IPR025857">
    <property type="entry name" value="MacB_PCD"/>
</dbReference>
<evidence type="ECO:0000313" key="3">
    <source>
        <dbReference type="EMBL" id="RZF21975.1"/>
    </source>
</evidence>
<feature type="transmembrane region" description="Helical" evidence="1">
    <location>
        <begin position="313"/>
        <end position="334"/>
    </location>
</feature>
<dbReference type="InterPro" id="IPR051447">
    <property type="entry name" value="Lipoprotein-release_system"/>
</dbReference>
<evidence type="ECO:0000259" key="2">
    <source>
        <dbReference type="Pfam" id="PF12704"/>
    </source>
</evidence>
<dbReference type="PANTHER" id="PTHR30489:SF0">
    <property type="entry name" value="LIPOPROTEIN-RELEASING SYSTEM TRANSMEMBRANE PROTEIN LOLE"/>
    <property type="match status" value="1"/>
</dbReference>
<dbReference type="Pfam" id="PF12704">
    <property type="entry name" value="MacB_PCD"/>
    <property type="match status" value="1"/>
</dbReference>
<reference evidence="4" key="1">
    <citation type="journal article" date="2019" name="Int. J. Syst. Evol. Microbiol.">
        <title>Halobacteriovorax valvorus sp. nov., a novel prokaryotic predator isolated from coastal seawater of China.</title>
        <authorList>
            <person name="Chen M.-X."/>
        </authorList>
    </citation>
    <scope>NUCLEOTIDE SEQUENCE [LARGE SCALE GENOMIC DNA]</scope>
    <source>
        <strain evidence="4">BL9</strain>
    </source>
</reference>
<keyword evidence="1" id="KW-0472">Membrane</keyword>
<feature type="transmembrane region" description="Helical" evidence="1">
    <location>
        <begin position="21"/>
        <end position="45"/>
    </location>
</feature>
<protein>
    <submittedName>
        <fullName evidence="3">ABC transporter permease</fullName>
    </submittedName>
</protein>
<gene>
    <name evidence="3" type="ORF">DAY19_09825</name>
</gene>
<dbReference type="EMBL" id="QDKL01000002">
    <property type="protein sequence ID" value="RZF21975.1"/>
    <property type="molecule type" value="Genomic_DNA"/>
</dbReference>
<keyword evidence="1" id="KW-0812">Transmembrane</keyword>
<sequence length="397" mass="45265">MNFFYLLKDFQLLFFRDRSSRYFISATILGLMFSLAVILCSLALMDGFGVTLKKSLNAGSGEIILTANSGFFELNENEVKDLNNFPIQTKIPMLRTQSFANKDEKGKAVFVVGVDEGVEKLDNGLFMPKENEVIIGDLLAENLGVKKGDTLKFSFSAGKLGERYLPTNAVLRVVDIIPFKIHEYRNRFVYVNLDHIQKLLGVGKKINIMSLRLDPEYRTINKINEVVSDMRSVFYYEFTVAPYWSDFATFLKAVEFEKYMISIVFSIVVILAIFNCLAFIIFSKERRSQEIFLLYAIGLSPSKFKTLWVVQNVGIWLLAFLGSLICVEIFDYLLGTLDIFSLPTNVYHLSRIELYLAFKDIFAVGAISLALILFLTYLVLKRLDSKSMAQGLREEFS</sequence>